<evidence type="ECO:0000256" key="6">
    <source>
        <dbReference type="ARBA" id="ARBA00023136"/>
    </source>
</evidence>
<reference evidence="8 9" key="1">
    <citation type="journal article" date="2020" name="IScience">
        <title>Genome Sequencing of the Endangered Kingdonia uniflora (Circaeasteraceae, Ranunculales) Reveals Potential Mechanisms of Evolutionary Specialization.</title>
        <authorList>
            <person name="Sun Y."/>
            <person name="Deng T."/>
            <person name="Zhang A."/>
            <person name="Moore M.J."/>
            <person name="Landis J.B."/>
            <person name="Lin N."/>
            <person name="Zhang H."/>
            <person name="Zhang X."/>
            <person name="Huang J."/>
            <person name="Zhang X."/>
            <person name="Sun H."/>
            <person name="Wang H."/>
        </authorList>
    </citation>
    <scope>NUCLEOTIDE SEQUENCE [LARGE SCALE GENOMIC DNA]</scope>
    <source>
        <strain evidence="8">TB1705</strain>
        <tissue evidence="8">Leaf</tissue>
    </source>
</reference>
<evidence type="ECO:0000256" key="7">
    <source>
        <dbReference type="RuleBase" id="RU367003"/>
    </source>
</evidence>
<organism evidence="8 9">
    <name type="scientific">Kingdonia uniflora</name>
    <dbReference type="NCBI Taxonomy" id="39325"/>
    <lineage>
        <taxon>Eukaryota</taxon>
        <taxon>Viridiplantae</taxon>
        <taxon>Streptophyta</taxon>
        <taxon>Embryophyta</taxon>
        <taxon>Tracheophyta</taxon>
        <taxon>Spermatophyta</taxon>
        <taxon>Magnoliopsida</taxon>
        <taxon>Ranunculales</taxon>
        <taxon>Circaeasteraceae</taxon>
        <taxon>Kingdonia</taxon>
    </lineage>
</organism>
<proteinExistence type="inferred from homology"/>
<sequence length="475" mass="52379">MNTGMKLAVVINVIGRIGSQSQALAEGASGVSRVIGVDLNPNRKVKEGYKMVMAIIGIDDRLPIPYDELELHLTKFGFLKTYTVWNYHGEDATLEGASLASPSFSPRCEEVPVDSLHEVHNFILHNLDMNIDGVIQDEPNVVPESVRAVKNAKEGIGTSNPVDEGEGVCATPLHVPPLNIAYEQNIEMECFTISSLNLPWLIIGDFNIISTLEEKMGGIGPLLGAIKEFNDFINNCKLLDSPSPALELKIFTGNPFQIVKEAARLKATLEVWRKEVQSHIRDDISTCVADIESMQLQMEYDSSDSIINIATDKETWNSCHVKLNSIIRDFKWDAPTEVASLLKDQGIDLQSLIIKYDGADIVWSGDMIIKESSIQKVFMILLEHTDPMCGSASLLRSIPYASFVAFFALYLGVVRNPSFTRVFSPGSGVGLRLLVTGYNAIFVFIVMCFGYSLGHCIVGRTPYLPFVADAADRQL</sequence>
<evidence type="ECO:0000256" key="5">
    <source>
        <dbReference type="ARBA" id="ARBA00022989"/>
    </source>
</evidence>
<gene>
    <name evidence="8" type="ORF">GIB67_011085</name>
</gene>
<keyword evidence="3 7" id="KW-0812">Transmembrane</keyword>
<comment type="subcellular location">
    <subcellularLocation>
        <location evidence="1">Plastid</location>
        <location evidence="1">Chloroplast inner membrane</location>
        <topology evidence="1">Multi-pass membrane protein</topology>
    </subcellularLocation>
    <subcellularLocation>
        <location evidence="7">Plastid</location>
        <location evidence="7">Chloroplast membrane</location>
        <topology evidence="7">Multi-pass membrane protein</topology>
    </subcellularLocation>
</comment>
<dbReference type="Pfam" id="PF16166">
    <property type="entry name" value="TIC20"/>
    <property type="match status" value="1"/>
</dbReference>
<keyword evidence="9" id="KW-1185">Reference proteome</keyword>
<dbReference type="InterPro" id="IPR005691">
    <property type="entry name" value="Tic20"/>
</dbReference>
<comment type="similarity">
    <text evidence="2 7">Belongs to the Tic20 family.</text>
</comment>
<dbReference type="SUPFAM" id="SSF56219">
    <property type="entry name" value="DNase I-like"/>
    <property type="match status" value="1"/>
</dbReference>
<keyword evidence="5 7" id="KW-1133">Transmembrane helix</keyword>
<evidence type="ECO:0000256" key="1">
    <source>
        <dbReference type="ARBA" id="ARBA00004478"/>
    </source>
</evidence>
<evidence type="ECO:0000313" key="9">
    <source>
        <dbReference type="Proteomes" id="UP000541444"/>
    </source>
</evidence>
<dbReference type="GO" id="GO:0009706">
    <property type="term" value="C:chloroplast inner membrane"/>
    <property type="evidence" value="ECO:0007669"/>
    <property type="project" value="UniProtKB-SubCell"/>
</dbReference>
<keyword evidence="6 7" id="KW-0472">Membrane</keyword>
<dbReference type="Proteomes" id="UP000541444">
    <property type="component" value="Unassembled WGS sequence"/>
</dbReference>
<dbReference type="EMBL" id="JACGCM010002220">
    <property type="protein sequence ID" value="KAF6143126.1"/>
    <property type="molecule type" value="Genomic_DNA"/>
</dbReference>
<evidence type="ECO:0000256" key="4">
    <source>
        <dbReference type="ARBA" id="ARBA00022780"/>
    </source>
</evidence>
<keyword evidence="7" id="KW-0150">Chloroplast</keyword>
<evidence type="ECO:0000256" key="2">
    <source>
        <dbReference type="ARBA" id="ARBA00009596"/>
    </source>
</evidence>
<dbReference type="InterPro" id="IPR036691">
    <property type="entry name" value="Endo/exonu/phosph_ase_sf"/>
</dbReference>
<feature type="transmembrane region" description="Helical" evidence="7">
    <location>
        <begin position="394"/>
        <end position="413"/>
    </location>
</feature>
<evidence type="ECO:0000313" key="8">
    <source>
        <dbReference type="EMBL" id="KAF6143126.1"/>
    </source>
</evidence>
<keyword evidence="4" id="KW-1001">Plastid inner membrane</keyword>
<comment type="caution">
    <text evidence="7">Lacks conserved residue(s) required for the propagation of feature annotation.</text>
</comment>
<dbReference type="OrthoDB" id="414558at2759"/>
<keyword evidence="7" id="KW-0934">Plastid</keyword>
<name>A0A7J7LKE6_9MAGN</name>
<dbReference type="PANTHER" id="PTHR33510">
    <property type="entry name" value="PROTEIN TIC 20-II, CHLOROPLASTIC"/>
    <property type="match status" value="1"/>
</dbReference>
<dbReference type="AlphaFoldDB" id="A0A7J7LKE6"/>
<accession>A0A7J7LKE6</accession>
<protein>
    <recommendedName>
        <fullName evidence="7">Protein TIC 20</fullName>
    </recommendedName>
</protein>
<dbReference type="PANTHER" id="PTHR33510:SF5">
    <property type="entry name" value="PROTEIN TIC 20-II, CHLOROPLASTIC"/>
    <property type="match status" value="1"/>
</dbReference>
<comment type="function">
    <text evidence="7">Involved in protein precursor import into chloroplasts.</text>
</comment>
<comment type="caution">
    <text evidence="8">The sequence shown here is derived from an EMBL/GenBank/DDBJ whole genome shotgun (WGS) entry which is preliminary data.</text>
</comment>
<evidence type="ECO:0000256" key="3">
    <source>
        <dbReference type="ARBA" id="ARBA00022692"/>
    </source>
</evidence>
<feature type="transmembrane region" description="Helical" evidence="7">
    <location>
        <begin position="433"/>
        <end position="453"/>
    </location>
</feature>